<evidence type="ECO:0000313" key="1">
    <source>
        <dbReference type="EMBL" id="KAK3776031.1"/>
    </source>
</evidence>
<evidence type="ECO:0000313" key="2">
    <source>
        <dbReference type="Proteomes" id="UP001283361"/>
    </source>
</evidence>
<dbReference type="EMBL" id="JAWDGP010003252">
    <property type="protein sequence ID" value="KAK3776031.1"/>
    <property type="molecule type" value="Genomic_DNA"/>
</dbReference>
<proteinExistence type="predicted"/>
<gene>
    <name evidence="1" type="ORF">RRG08_044415</name>
</gene>
<name>A0AAE0ZVZ2_9GAST</name>
<dbReference type="AlphaFoldDB" id="A0AAE0ZVZ2"/>
<accession>A0AAE0ZVZ2</accession>
<comment type="caution">
    <text evidence="1">The sequence shown here is derived from an EMBL/GenBank/DDBJ whole genome shotgun (WGS) entry which is preliminary data.</text>
</comment>
<reference evidence="1" key="1">
    <citation type="journal article" date="2023" name="G3 (Bethesda)">
        <title>A reference genome for the long-term kleptoplast-retaining sea slug Elysia crispata morphotype clarki.</title>
        <authorList>
            <person name="Eastman K.E."/>
            <person name="Pendleton A.L."/>
            <person name="Shaikh M.A."/>
            <person name="Suttiyut T."/>
            <person name="Ogas R."/>
            <person name="Tomko P."/>
            <person name="Gavelis G."/>
            <person name="Widhalm J.R."/>
            <person name="Wisecaver J.H."/>
        </authorList>
    </citation>
    <scope>NUCLEOTIDE SEQUENCE</scope>
    <source>
        <strain evidence="1">ECLA1</strain>
    </source>
</reference>
<protein>
    <submittedName>
        <fullName evidence="1">Uncharacterized protein</fullName>
    </submittedName>
</protein>
<organism evidence="1 2">
    <name type="scientific">Elysia crispata</name>
    <name type="common">lettuce slug</name>
    <dbReference type="NCBI Taxonomy" id="231223"/>
    <lineage>
        <taxon>Eukaryota</taxon>
        <taxon>Metazoa</taxon>
        <taxon>Spiralia</taxon>
        <taxon>Lophotrochozoa</taxon>
        <taxon>Mollusca</taxon>
        <taxon>Gastropoda</taxon>
        <taxon>Heterobranchia</taxon>
        <taxon>Euthyneura</taxon>
        <taxon>Panpulmonata</taxon>
        <taxon>Sacoglossa</taxon>
        <taxon>Placobranchoidea</taxon>
        <taxon>Plakobranchidae</taxon>
        <taxon>Elysia</taxon>
    </lineage>
</organism>
<sequence length="69" mass="7776">MSRISIPDPPPRSVRRLGQSVLTGTVCESLDRPRKMDLEWRLLDNRVDVWFGRIPCVPGSLQEAVNSGD</sequence>
<keyword evidence="2" id="KW-1185">Reference proteome</keyword>
<dbReference type="Proteomes" id="UP001283361">
    <property type="component" value="Unassembled WGS sequence"/>
</dbReference>